<evidence type="ECO:0000256" key="3">
    <source>
        <dbReference type="ARBA" id="ARBA00022912"/>
    </source>
</evidence>
<dbReference type="AlphaFoldDB" id="A0A8J5N1Q3"/>
<feature type="region of interest" description="Disordered" evidence="5">
    <location>
        <begin position="760"/>
        <end position="783"/>
    </location>
</feature>
<dbReference type="InterPro" id="IPR029021">
    <property type="entry name" value="Prot-tyrosine_phosphatase-like"/>
</dbReference>
<dbReference type="InterPro" id="IPR000387">
    <property type="entry name" value="Tyr_Pase_dom"/>
</dbReference>
<feature type="transmembrane region" description="Helical" evidence="6">
    <location>
        <begin position="395"/>
        <end position="420"/>
    </location>
</feature>
<dbReference type="PROSITE" id="PS50055">
    <property type="entry name" value="TYR_PHOSPHATASE_PTP"/>
    <property type="match status" value="1"/>
</dbReference>
<feature type="region of interest" description="Disordered" evidence="5">
    <location>
        <begin position="79"/>
        <end position="98"/>
    </location>
</feature>
<sequence>MKYCGARSGVCFRARRGWSGAPKIILVLSLVLLSAPNIQSPMVNGSTRSSSNSISNSSTNAESSPSSTDIMRRASGTYTSAPTTIGRHGSTNTINNSISTVNTWRSPRTTTTTTKTYSGRPAAWKLMTTLPSFDRDSERTTMISWSYEGSPNDMKLVTSIEGRDISFRSCRKKSVGYGDYHNIPLYYGGWYSNRRYGNNRECTCHNTKCSLELDVLPNTKYTFKVMTSGSTSQSTILVSKDMETGSGIPPQMDNVVETLKTRDIPMEMRGPEHSTIGIRIFTDRLDNSYGTIRQFQVILAKFNFLEPPTFGWLNDVQNNTYYRNFYKEEALYRILNPVSVSTGIFILGADQYENCKTCNGPLLADTAYEYKLRMYTTMGFADTREYIFKTKSYNVMTMVMVILVVLVVSIILVFVGQCVFRKFMPERAEHSPLDLGWLLDLQSLVHIRRPVHLSDLPITVNALLAHDQQALMQEYEELRSVCPAKPTTVALLPDNRAKNRYVNILPFDDSRVLLKELQNEPCSDYINASYLPGPKESTNKDFWRMVWENNIHIIVMLTQCTQNSKEKCSKYWPNVTEDPLEYPVEQLSVKTLEETPDLPGGYITRKMILCKTGNRLRDIKHFQYIAWPDMGCPSTPDQLLNFVKVIKSASSSKSSTILVHCSAGVGRTGTFIAVYNLMKEMEQGSTVDIFNCIFKMRNMRPNMVQTPMQYAFLYQCVLQHYRNCTGLDIEEEPSYQAPRIPDLVSSVKRLSLGTISDFKDSASPVEAYPDPPPFPEGFGDDSS</sequence>
<dbReference type="SMART" id="SM00194">
    <property type="entry name" value="PTPc"/>
    <property type="match status" value="1"/>
</dbReference>
<keyword evidence="6" id="KW-1133">Transmembrane helix</keyword>
<proteinExistence type="predicted"/>
<feature type="chain" id="PRO_5035305008" description="protein-tyrosine-phosphatase" evidence="7">
    <location>
        <begin position="41"/>
        <end position="783"/>
    </location>
</feature>
<dbReference type="PROSITE" id="PS00383">
    <property type="entry name" value="TYR_PHOSPHATASE_1"/>
    <property type="match status" value="1"/>
</dbReference>
<dbReference type="Pfam" id="PF00102">
    <property type="entry name" value="Y_phosphatase"/>
    <property type="match status" value="1"/>
</dbReference>
<dbReference type="Proteomes" id="UP000747542">
    <property type="component" value="Unassembled WGS sequence"/>
</dbReference>
<evidence type="ECO:0000256" key="7">
    <source>
        <dbReference type="SAM" id="SignalP"/>
    </source>
</evidence>
<feature type="compositionally biased region" description="Low complexity" evidence="5">
    <location>
        <begin position="46"/>
        <end position="68"/>
    </location>
</feature>
<evidence type="ECO:0000256" key="5">
    <source>
        <dbReference type="SAM" id="MobiDB-lite"/>
    </source>
</evidence>
<evidence type="ECO:0000256" key="6">
    <source>
        <dbReference type="SAM" id="Phobius"/>
    </source>
</evidence>
<evidence type="ECO:0000259" key="8">
    <source>
        <dbReference type="PROSITE" id="PS50055"/>
    </source>
</evidence>
<dbReference type="InterPro" id="IPR050348">
    <property type="entry name" value="Protein-Tyr_Phosphatase"/>
</dbReference>
<dbReference type="GO" id="GO:0048666">
    <property type="term" value="P:neuron development"/>
    <property type="evidence" value="ECO:0007669"/>
    <property type="project" value="UniProtKB-ARBA"/>
</dbReference>
<keyword evidence="3" id="KW-0904">Protein phosphatase</keyword>
<feature type="region of interest" description="Disordered" evidence="5">
    <location>
        <begin position="41"/>
        <end position="70"/>
    </location>
</feature>
<name>A0A8J5N1Q3_HOMAM</name>
<evidence type="ECO:0000256" key="4">
    <source>
        <dbReference type="ARBA" id="ARBA00051722"/>
    </source>
</evidence>
<dbReference type="InterPro" id="IPR016130">
    <property type="entry name" value="Tyr_Pase_AS"/>
</dbReference>
<feature type="signal peptide" evidence="7">
    <location>
        <begin position="1"/>
        <end position="40"/>
    </location>
</feature>
<evidence type="ECO:0000256" key="2">
    <source>
        <dbReference type="ARBA" id="ARBA00022801"/>
    </source>
</evidence>
<dbReference type="PRINTS" id="PR00700">
    <property type="entry name" value="PRTYPHPHTASE"/>
</dbReference>
<dbReference type="InterPro" id="IPR003595">
    <property type="entry name" value="Tyr_Pase_cat"/>
</dbReference>
<dbReference type="InterPro" id="IPR000242">
    <property type="entry name" value="PTP_cat"/>
</dbReference>
<keyword evidence="7" id="KW-0732">Signal</keyword>
<evidence type="ECO:0000313" key="10">
    <source>
        <dbReference type="EMBL" id="KAG7171589.1"/>
    </source>
</evidence>
<dbReference type="GO" id="GO:0004725">
    <property type="term" value="F:protein tyrosine phosphatase activity"/>
    <property type="evidence" value="ECO:0007669"/>
    <property type="project" value="UniProtKB-EC"/>
</dbReference>
<dbReference type="EMBL" id="JAHLQT010012015">
    <property type="protein sequence ID" value="KAG7171589.1"/>
    <property type="molecule type" value="Genomic_DNA"/>
</dbReference>
<dbReference type="EC" id="3.1.3.48" evidence="1"/>
<dbReference type="PROSITE" id="PS50056">
    <property type="entry name" value="TYR_PHOSPHATASE_2"/>
    <property type="match status" value="1"/>
</dbReference>
<dbReference type="Gene3D" id="3.90.190.10">
    <property type="entry name" value="Protein tyrosine phosphatase superfamily"/>
    <property type="match status" value="1"/>
</dbReference>
<feature type="domain" description="Tyrosine-protein phosphatase" evidence="8">
    <location>
        <begin position="471"/>
        <end position="720"/>
    </location>
</feature>
<gene>
    <name evidence="10" type="primary">Ptp10D-L1</name>
    <name evidence="10" type="ORF">Hamer_G014725</name>
</gene>
<feature type="domain" description="Tyrosine specific protein phosphatases" evidence="9">
    <location>
        <begin position="637"/>
        <end position="711"/>
    </location>
</feature>
<dbReference type="SMART" id="SM00404">
    <property type="entry name" value="PTPc_motif"/>
    <property type="match status" value="1"/>
</dbReference>
<dbReference type="PANTHER" id="PTHR19134:SF449">
    <property type="entry name" value="TYROSINE-PROTEIN PHOSPHATASE 1"/>
    <property type="match status" value="1"/>
</dbReference>
<evidence type="ECO:0000259" key="9">
    <source>
        <dbReference type="PROSITE" id="PS50056"/>
    </source>
</evidence>
<reference evidence="10" key="1">
    <citation type="journal article" date="2021" name="Sci. Adv.">
        <title>The American lobster genome reveals insights on longevity, neural, and immune adaptations.</title>
        <authorList>
            <person name="Polinski J.M."/>
            <person name="Zimin A.V."/>
            <person name="Clark K.F."/>
            <person name="Kohn A.B."/>
            <person name="Sadowski N."/>
            <person name="Timp W."/>
            <person name="Ptitsyn A."/>
            <person name="Khanna P."/>
            <person name="Romanova D.Y."/>
            <person name="Williams P."/>
            <person name="Greenwood S.J."/>
            <person name="Moroz L.L."/>
            <person name="Walt D.R."/>
            <person name="Bodnar A.G."/>
        </authorList>
    </citation>
    <scope>NUCLEOTIDE SEQUENCE</scope>
    <source>
        <strain evidence="10">GMGI-L3</strain>
    </source>
</reference>
<comment type="catalytic activity">
    <reaction evidence="4">
        <text>O-phospho-L-tyrosyl-[protein] + H2O = L-tyrosyl-[protein] + phosphate</text>
        <dbReference type="Rhea" id="RHEA:10684"/>
        <dbReference type="Rhea" id="RHEA-COMP:10136"/>
        <dbReference type="Rhea" id="RHEA-COMP:20101"/>
        <dbReference type="ChEBI" id="CHEBI:15377"/>
        <dbReference type="ChEBI" id="CHEBI:43474"/>
        <dbReference type="ChEBI" id="CHEBI:46858"/>
        <dbReference type="ChEBI" id="CHEBI:61978"/>
        <dbReference type="EC" id="3.1.3.48"/>
    </reaction>
</comment>
<evidence type="ECO:0000256" key="1">
    <source>
        <dbReference type="ARBA" id="ARBA00013064"/>
    </source>
</evidence>
<protein>
    <recommendedName>
        <fullName evidence="1">protein-tyrosine-phosphatase</fullName>
        <ecNumber evidence="1">3.1.3.48</ecNumber>
    </recommendedName>
</protein>
<keyword evidence="2" id="KW-0378">Hydrolase</keyword>
<accession>A0A8J5N1Q3</accession>
<organism evidence="10 11">
    <name type="scientific">Homarus americanus</name>
    <name type="common">American lobster</name>
    <dbReference type="NCBI Taxonomy" id="6706"/>
    <lineage>
        <taxon>Eukaryota</taxon>
        <taxon>Metazoa</taxon>
        <taxon>Ecdysozoa</taxon>
        <taxon>Arthropoda</taxon>
        <taxon>Crustacea</taxon>
        <taxon>Multicrustacea</taxon>
        <taxon>Malacostraca</taxon>
        <taxon>Eumalacostraca</taxon>
        <taxon>Eucarida</taxon>
        <taxon>Decapoda</taxon>
        <taxon>Pleocyemata</taxon>
        <taxon>Astacidea</taxon>
        <taxon>Nephropoidea</taxon>
        <taxon>Nephropidae</taxon>
        <taxon>Homarus</taxon>
    </lineage>
</organism>
<dbReference type="PANTHER" id="PTHR19134">
    <property type="entry name" value="RECEPTOR-TYPE TYROSINE-PROTEIN PHOSPHATASE"/>
    <property type="match status" value="1"/>
</dbReference>
<keyword evidence="6" id="KW-0472">Membrane</keyword>
<evidence type="ECO:0000313" key="11">
    <source>
        <dbReference type="Proteomes" id="UP000747542"/>
    </source>
</evidence>
<keyword evidence="6" id="KW-0812">Transmembrane</keyword>
<comment type="caution">
    <text evidence="10">The sequence shown here is derived from an EMBL/GenBank/DDBJ whole genome shotgun (WGS) entry which is preliminary data.</text>
</comment>
<dbReference type="SUPFAM" id="SSF52799">
    <property type="entry name" value="(Phosphotyrosine protein) phosphatases II"/>
    <property type="match status" value="1"/>
</dbReference>
<dbReference type="FunFam" id="3.90.190.10:FF:000102">
    <property type="entry name" value="Receptor-type tyrosine-protein phosphatase"/>
    <property type="match status" value="1"/>
</dbReference>
<keyword evidence="11" id="KW-1185">Reference proteome</keyword>